<dbReference type="AlphaFoldDB" id="A0A428QMR9"/>
<dbReference type="PANTHER" id="PTHR42057">
    <property type="entry name" value="F-BOX DOMAIN PROTEIN (AFU_ORTHOLOGUE AFUA_4G00200)"/>
    <property type="match status" value="1"/>
</dbReference>
<organism evidence="1 2">
    <name type="scientific">Fusarium duplospermum</name>
    <dbReference type="NCBI Taxonomy" id="1325734"/>
    <lineage>
        <taxon>Eukaryota</taxon>
        <taxon>Fungi</taxon>
        <taxon>Dikarya</taxon>
        <taxon>Ascomycota</taxon>
        <taxon>Pezizomycotina</taxon>
        <taxon>Sordariomycetes</taxon>
        <taxon>Hypocreomycetidae</taxon>
        <taxon>Hypocreales</taxon>
        <taxon>Nectriaceae</taxon>
        <taxon>Fusarium</taxon>
        <taxon>Fusarium solani species complex</taxon>
    </lineage>
</organism>
<dbReference type="EMBL" id="NKCI01000024">
    <property type="protein sequence ID" value="RSL66538.1"/>
    <property type="molecule type" value="Genomic_DNA"/>
</dbReference>
<dbReference type="OrthoDB" id="3140657at2759"/>
<evidence type="ECO:0000313" key="1">
    <source>
        <dbReference type="EMBL" id="RSL66538.1"/>
    </source>
</evidence>
<name>A0A428QMR9_9HYPO</name>
<comment type="caution">
    <text evidence="1">The sequence shown here is derived from an EMBL/GenBank/DDBJ whole genome shotgun (WGS) entry which is preliminary data.</text>
</comment>
<evidence type="ECO:0000313" key="2">
    <source>
        <dbReference type="Proteomes" id="UP000288168"/>
    </source>
</evidence>
<accession>A0A428QMR9</accession>
<evidence type="ECO:0008006" key="3">
    <source>
        <dbReference type="Google" id="ProtNLM"/>
    </source>
</evidence>
<dbReference type="PANTHER" id="PTHR42057:SF2">
    <property type="entry name" value="F-BOX DOMAIN PROTEIN (AFU_ORTHOLOGUE AFUA_4G00200)-RELATED"/>
    <property type="match status" value="1"/>
</dbReference>
<keyword evidence="2" id="KW-1185">Reference proteome</keyword>
<sequence>MAIVTSITHHHSSGGPLLPSEIWDNICSLLPKSSLFWLRLVSSQFEPIARPWVFRNLRLEGFGDSSERFVEIAKSPQLRNLVRDLTVDTSVSPEYAYKANWGYPFPTSFIDALPYLRCFTHLTALHLRFNEYCGEDDRRGVTVEETWDFRYSVLDTVCHCVAGMWTPDKQIEFDKKGEYEWYHYTRKSPDPEDDLGVPLDQVIQLKEFTVTHLADFHHPDLANSGAFKKIMSLPSLIDLKLLIAIETDMSLHDHIAYYEEKYDFFDHLPGTWLAPSISDNLRVLSLYCADYWGWLPKMDFRGMEFPRLKVLALGQYVFSHDWQIDWIASIGQENGSSGLEKLYLDDCPILFQALQASPLDENDPGYPSVSTILAEAETEMFKYSMRWHHVLPRWTTSMKALKVFRMGHGEWRGAPEDTLQSAFRDFRHVDEDILRYRLSYNMHRSFNCPEPLEKGHDNGHPNKVWESGMYANGTGINSRRACKLQYIKYDHVCTNPWFETSRPHLHDEEGFEPEEGTWDKDLAAYEAFCSSVNARASGQGGE</sequence>
<proteinExistence type="predicted"/>
<gene>
    <name evidence="1" type="ORF">CEP54_003682</name>
</gene>
<protein>
    <recommendedName>
        <fullName evidence="3">F-box domain-containing protein</fullName>
    </recommendedName>
</protein>
<dbReference type="Proteomes" id="UP000288168">
    <property type="component" value="Unassembled WGS sequence"/>
</dbReference>
<reference evidence="1 2" key="1">
    <citation type="submission" date="2017-06" db="EMBL/GenBank/DDBJ databases">
        <title>Comparative genomic analysis of Ambrosia Fusariam Clade fungi.</title>
        <authorList>
            <person name="Stajich J.E."/>
            <person name="Carrillo J."/>
            <person name="Kijimoto T."/>
            <person name="Eskalen A."/>
            <person name="O'Donnell K."/>
            <person name="Kasson M."/>
        </authorList>
    </citation>
    <scope>NUCLEOTIDE SEQUENCE [LARGE SCALE GENOMIC DNA]</scope>
    <source>
        <strain evidence="1 2">NRRL62584</strain>
    </source>
</reference>